<dbReference type="Gene3D" id="2.60.120.260">
    <property type="entry name" value="Galactose-binding domain-like"/>
    <property type="match status" value="1"/>
</dbReference>
<dbReference type="PANTHER" id="PTHR45615:SF63">
    <property type="entry name" value="CHROMOSOME UNDETERMINED SCAFFOLD_10, WHOLE GENOME SHOTGUN SEQUENCE"/>
    <property type="match status" value="1"/>
</dbReference>
<name>A0A9W3KEU4_BACTU</name>
<dbReference type="InterPro" id="IPR030392">
    <property type="entry name" value="S74_ICA"/>
</dbReference>
<sequence>MSTPSGDLHVVDFKTNQIVSAIQPKDYWNDKRHWEIKNNIDTLEFRVFENTDHAATLVQQNLVLKEVRGGRIVPYVITETEKDSKDRSLMVYASGEWIQLAKAAIIEPQKLESKTLKQCMEIALKGTKWKIGKTEHDGAHSMEIEEFTNPLDFLKQIAASFEIEIQYRAEVVGSKIVGRYVDMVKRRGRDTRKEVTFGKDLIGIKRIENSQNICTALLGFVKKENGEFITISSINKGVPYLVDDAAYQRWNENGKHKFAFYTPQTDDQNMSPERLLTLMKTEMRKLVNASVSYGVDVQNIARIPNLSHEEINEGDTIRIIDEGFTPKLYLEARAIAGDESFKDPIQDNYVFGDYREIVDQNDELRRLYQKILSSLYDKVPQELFDQLNNKVKEQNKDIIDAKDKADQAQKESQTTKDLAEATQKYMNQNLVDIIEGANPPTTNLKPNKTLWRDISNGKPGILKIWTGVSWEPVVPDTAPLQQSIKDVKKDIETAKTELNQKVQSVEGKAQEIAGQIVDVQKQVNGKVDQTWINTQLKDKADKSGVFTKEEINNGFIGKQIYETDKQGNVQKFKDINTSIGQTNEALTQKAEKSELKKTNEGMSQLEQKTNEIKTTAEGTKQTLTELKTQVDNTKLDGRNSLKNSNFSSYIVNDSISWDKSLNGNLQASGWGSGYNGGVADPTKGYHAHLDITTFGYPVVAFINKNSIIDQKNRWLGIAEDVVAEFARNNVAGKEITISMDIWSDTKGFRINGGLHHFIEGNTAQSFHSGQYVFNVSEVNRWERYTFTMKLHEKFDVTKAVRLYIYGGEGIEGTAYVKNVKLELSNVATAWTPAPEDQVTTIDFTKKTVEIETTIKGINTTVSNIQNEQGKLTERVTKSEQTADGFKTSIESLTKKDTEISNKLNTVESTVEGTKKTISDVQQTTSELKKTTTEIKEEAGKVTEKLSSVEKKFDDMKIGGRNILLNTGGTLKSDIGTTVSNIVNKSFKIVPDALSMLQGQQFTISFKARTIGYEKGTPNPWAGVEVWIKYKDGEQLWPGVRCESDVSANQEWKTYSFTYNLKDKAIEVFNSQTLLRNVKGMIELKEWQIEIGNKATDYKPAAEDQVTTDEFTKKTTEIEKSVAGVKTTVSTVQKDQGAMQTTLNQVKQTTDSNSQTITSLSQTQGKQGEIVQQNTSDITQLNNQIKSKVTDTQMQEYVGGLGSTNLLFNTAFEDRVINATTGAVTSRKPSISKWGVGPNGSNFTAVPETARNHDGMNSVKLESSGQTVDRNAAFYQSLPVSPNSGDYVLSAWFYTDAVATIDNTAFVMIEFYNGSTWVTNKVVQLVPLLTNGSWKFVSVTMPSPASGVTTIRFVVVIRKNGRLWVSQPQLQQGITPSSFMENPKDYANYDQLVGEIAKKVATSDFDSKVSKMETTINQQSNRIDLKAEKTDVYTKTEANGQFGSKAMVEKHESSITLMSNEINSTVKKGDIISTINQTAEAVKISAGKIQLDGTTIAKYLEAQELKGTTIRTDNGSNYVHIQKQFIRLMESNLNRMFIGYYKRAVDSQIQPTILMHDDVDTSRFRDGTLTISQFPVKGENYYTGTFGIVKGYDADQTPHYCAKLNVDTKGDVSLNGDNYIYITGNNGVTLRSDKQFSAYTNTIRLDSVSHVDILTGGALFMKSNQNTEVNSAGHTIITSGKGISQYAKNGSYWVEVANGATFTVSNPSNAFWVDSAGGITLKGGSKSVWMDSQSSIVFNLKGKNMLDIVATSNAETDLRFQTVTLRNGNVDGYKTLQVKDGTGNAFNAVTASAFQTASKREYKTNIRDVQFSAIEKIMALQIQQYNLKTDIEELYEKGMNRVEGDPILTTNDIETHYGWIADDENTPECFVTKTRNAAEIYSSVAIQIKAFQEEKQAKDAEIQELKEENKQMNRRIEVLEQLLLQNLIVKKPEQL</sequence>
<evidence type="ECO:0000313" key="3">
    <source>
        <dbReference type="EMBL" id="AHA73433.1"/>
    </source>
</evidence>
<dbReference type="PANTHER" id="PTHR45615">
    <property type="entry name" value="MYOSIN HEAVY CHAIN, NON-MUSCLE"/>
    <property type="match status" value="1"/>
</dbReference>
<evidence type="ECO:0000256" key="1">
    <source>
        <dbReference type="SAM" id="Coils"/>
    </source>
</evidence>
<dbReference type="KEGG" id="bthu:YBT1518_21535"/>
<reference evidence="3 4" key="1">
    <citation type="submission" date="2013-05" db="EMBL/GenBank/DDBJ databases">
        <title>Complete genome sequence of Bacillus thuringiensis YBT-1518, a typical strain with high toxicity to nematode.</title>
        <authorList>
            <person name="Wang P."/>
            <person name="Zhang C."/>
            <person name="Guo M."/>
            <person name="Guo S."/>
            <person name="Zhu Y."/>
            <person name="Zheng J."/>
            <person name="Zhu L."/>
            <person name="Ruan L."/>
            <person name="Peng D."/>
            <person name="Sun M."/>
        </authorList>
    </citation>
    <scope>NUCLEOTIDE SEQUENCE [LARGE SCALE GENOMIC DNA]</scope>
    <source>
        <strain evidence="3 4">YBT-1518</strain>
    </source>
</reference>
<dbReference type="Gene3D" id="1.10.287.950">
    <property type="entry name" value="Methyl-accepting chemotaxis protein"/>
    <property type="match status" value="1"/>
</dbReference>
<evidence type="ECO:0000259" key="2">
    <source>
        <dbReference type="PROSITE" id="PS51688"/>
    </source>
</evidence>
<feature type="coiled-coil region" evidence="1">
    <location>
        <begin position="384"/>
        <end position="411"/>
    </location>
</feature>
<evidence type="ECO:0000313" key="4">
    <source>
        <dbReference type="Proteomes" id="UP000018566"/>
    </source>
</evidence>
<feature type="domain" description="Peptidase S74" evidence="2">
    <location>
        <begin position="1797"/>
        <end position="1908"/>
    </location>
</feature>
<dbReference type="RefSeq" id="WP_023522873.1">
    <property type="nucleotide sequence ID" value="NC_022873.1"/>
</dbReference>
<organism evidence="3 4">
    <name type="scientific">Bacillus thuringiensis YBT-1518</name>
    <dbReference type="NCBI Taxonomy" id="529122"/>
    <lineage>
        <taxon>Bacteria</taxon>
        <taxon>Bacillati</taxon>
        <taxon>Bacillota</taxon>
        <taxon>Bacilli</taxon>
        <taxon>Bacillales</taxon>
        <taxon>Bacillaceae</taxon>
        <taxon>Bacillus</taxon>
        <taxon>Bacillus cereus group</taxon>
    </lineage>
</organism>
<accession>A0A9W3KEU4</accession>
<protein>
    <submittedName>
        <fullName evidence="3">Phage minor structural protein</fullName>
    </submittedName>
</protein>
<dbReference type="PROSITE" id="PS51688">
    <property type="entry name" value="ICA"/>
    <property type="match status" value="1"/>
</dbReference>
<dbReference type="EMBL" id="CP005935">
    <property type="protein sequence ID" value="AHA73433.1"/>
    <property type="molecule type" value="Genomic_DNA"/>
</dbReference>
<feature type="coiled-coil region" evidence="1">
    <location>
        <begin position="1887"/>
        <end position="1921"/>
    </location>
</feature>
<dbReference type="InterPro" id="IPR007119">
    <property type="entry name" value="Phage_tail_spike_N"/>
</dbReference>
<gene>
    <name evidence="3" type="ORF">YBT1518_21535</name>
</gene>
<keyword evidence="1" id="KW-0175">Coiled coil</keyword>
<dbReference type="NCBIfam" id="TIGR01665">
    <property type="entry name" value="put_anti_recept"/>
    <property type="match status" value="1"/>
</dbReference>
<dbReference type="Pfam" id="PF06605">
    <property type="entry name" value="Prophage_tail"/>
    <property type="match status" value="1"/>
</dbReference>
<proteinExistence type="predicted"/>
<dbReference type="Proteomes" id="UP000018566">
    <property type="component" value="Chromosome"/>
</dbReference>
<dbReference type="InterPro" id="IPR010572">
    <property type="entry name" value="Tail_dom"/>
</dbReference>